<reference evidence="2" key="1">
    <citation type="submission" date="2018-12" db="EMBL/GenBank/DDBJ databases">
        <title>Tengunoibacter tsumagoiensis gen. nov., sp. nov., Dictyobacter kobayashii sp. nov., D. alpinus sp. nov., and D. joshuensis sp. nov. and description of Dictyobacteraceae fam. nov. within the order Ktedonobacterales isolated from Tengu-no-mugimeshi.</title>
        <authorList>
            <person name="Wang C.M."/>
            <person name="Zheng Y."/>
            <person name="Sakai Y."/>
            <person name="Toyoda A."/>
            <person name="Minakuchi Y."/>
            <person name="Abe K."/>
            <person name="Yokota A."/>
            <person name="Yabe S."/>
        </authorList>
    </citation>
    <scope>NUCLEOTIDE SEQUENCE [LARGE SCALE GENOMIC DNA]</scope>
    <source>
        <strain evidence="2">S-27</strain>
    </source>
</reference>
<organism evidence="1 2">
    <name type="scientific">Dictyobacter aurantiacus</name>
    <dbReference type="NCBI Taxonomy" id="1936993"/>
    <lineage>
        <taxon>Bacteria</taxon>
        <taxon>Bacillati</taxon>
        <taxon>Chloroflexota</taxon>
        <taxon>Ktedonobacteria</taxon>
        <taxon>Ktedonobacterales</taxon>
        <taxon>Dictyobacteraceae</taxon>
        <taxon>Dictyobacter</taxon>
    </lineage>
</organism>
<gene>
    <name evidence="1" type="ORF">KDAU_37070</name>
</gene>
<dbReference type="AlphaFoldDB" id="A0A401ZHU6"/>
<evidence type="ECO:0000313" key="2">
    <source>
        <dbReference type="Proteomes" id="UP000287224"/>
    </source>
</evidence>
<sequence>MGWGRIRAPIPQYNGLLIIACGLPEIAHLWRSQIRCNVMQRERIRVPSPQHTTSAGCLKFRTSGAQEFVLS</sequence>
<name>A0A401ZHU6_9CHLR</name>
<comment type="caution">
    <text evidence="1">The sequence shown here is derived from an EMBL/GenBank/DDBJ whole genome shotgun (WGS) entry which is preliminary data.</text>
</comment>
<proteinExistence type="predicted"/>
<dbReference type="EMBL" id="BIFQ01000001">
    <property type="protein sequence ID" value="GCE06378.1"/>
    <property type="molecule type" value="Genomic_DNA"/>
</dbReference>
<keyword evidence="2" id="KW-1185">Reference proteome</keyword>
<protein>
    <submittedName>
        <fullName evidence="1">Uncharacterized protein</fullName>
    </submittedName>
</protein>
<dbReference type="PROSITE" id="PS51257">
    <property type="entry name" value="PROKAR_LIPOPROTEIN"/>
    <property type="match status" value="1"/>
</dbReference>
<evidence type="ECO:0000313" key="1">
    <source>
        <dbReference type="EMBL" id="GCE06378.1"/>
    </source>
</evidence>
<accession>A0A401ZHU6</accession>
<dbReference type="Proteomes" id="UP000287224">
    <property type="component" value="Unassembled WGS sequence"/>
</dbReference>